<dbReference type="Pfam" id="PF03321">
    <property type="entry name" value="GH3"/>
    <property type="match status" value="1"/>
</dbReference>
<dbReference type="InterPro" id="IPR004993">
    <property type="entry name" value="GH3"/>
</dbReference>
<dbReference type="KEGG" id="cpra:CPter91_2639"/>
<dbReference type="Pfam" id="PF23572">
    <property type="entry name" value="GH3_C"/>
    <property type="match status" value="1"/>
</dbReference>
<dbReference type="InterPro" id="IPR055377">
    <property type="entry name" value="GH3_M"/>
</dbReference>
<feature type="domain" description="GH3 middle" evidence="1">
    <location>
        <begin position="285"/>
        <end position="349"/>
    </location>
</feature>
<protein>
    <submittedName>
        <fullName evidence="3">GH3 auxin-responsive promoter family protein</fullName>
    </submittedName>
</protein>
<dbReference type="STRING" id="279113.CPter91_2639"/>
<dbReference type="GO" id="GO:0016881">
    <property type="term" value="F:acid-amino acid ligase activity"/>
    <property type="evidence" value="ECO:0007669"/>
    <property type="project" value="TreeGrafter"/>
</dbReference>
<dbReference type="AlphaFoldDB" id="A0A127Q4I5"/>
<organism evidence="3 4">
    <name type="scientific">Collimonas pratensis</name>
    <dbReference type="NCBI Taxonomy" id="279113"/>
    <lineage>
        <taxon>Bacteria</taxon>
        <taxon>Pseudomonadati</taxon>
        <taxon>Pseudomonadota</taxon>
        <taxon>Betaproteobacteria</taxon>
        <taxon>Burkholderiales</taxon>
        <taxon>Oxalobacteraceae</taxon>
        <taxon>Collimonas</taxon>
    </lineage>
</organism>
<sequence>MLADNSESAFGRAHGFARISDPVQFRERVPIHTYADLLPWIERAQRETQPVLTAQSPRFFERTSGNSAQQKLIPYTQTFLDEIQVALTIWLADLYRCLPAIAAGRAYWSMSPPMQPSVNALNGIPIGSESDLDYLGGSLLAGLAATLIIPPFAQEASAWRAQTLLALVAAEDLSLISVWSPTFLTSLLRPLFDVGDPAHVGILALLDAALPPSRKSALRQTLTTGMCDALWPRLAAVSCWMDGPSRNFATQLQARFPHALWLPKGLFATEGVVSLPYGTGAGCPLAIESHFLEFLFDDGSVHDAASLRPGDSAQIILTTGGGLYRYALGDRVRVAAMSNCTPRIEFVGRSGVTSDLVGEKLDEDSVASILSSILASSDSACLVPCVTAVRPHYVLLVASGEHCNSEELRCAVERALEGSFHYAHARRLEQLGPLRIRVLTGSSAKLADALQQAAEQSGIRAGDVKPRVLINRLTTANALLALTDT</sequence>
<evidence type="ECO:0000313" key="3">
    <source>
        <dbReference type="EMBL" id="AMP04988.1"/>
    </source>
</evidence>
<proteinExistence type="predicted"/>
<dbReference type="EMBL" id="CP013234">
    <property type="protein sequence ID" value="AMP04988.1"/>
    <property type="molecule type" value="Genomic_DNA"/>
</dbReference>
<dbReference type="GO" id="GO:0005737">
    <property type="term" value="C:cytoplasm"/>
    <property type="evidence" value="ECO:0007669"/>
    <property type="project" value="TreeGrafter"/>
</dbReference>
<dbReference type="PATRIC" id="fig|279113.9.peg.2603"/>
<evidence type="ECO:0000259" key="1">
    <source>
        <dbReference type="Pfam" id="PF23571"/>
    </source>
</evidence>
<reference evidence="3 4" key="1">
    <citation type="submission" date="2015-11" db="EMBL/GenBank/DDBJ databases">
        <title>Exploring the genomic traits of fungus-feeding bacterial genus Collimonas.</title>
        <authorList>
            <person name="Song C."/>
            <person name="Schmidt R."/>
            <person name="de Jager V."/>
            <person name="Krzyzanowska D."/>
            <person name="Jongedijk E."/>
            <person name="Cankar K."/>
            <person name="Beekwilder J."/>
            <person name="van Veen A."/>
            <person name="de Boer W."/>
            <person name="van Veen J.A."/>
            <person name="Garbeva P."/>
        </authorList>
    </citation>
    <scope>NUCLEOTIDE SEQUENCE [LARGE SCALE GENOMIC DNA]</scope>
    <source>
        <strain evidence="3 4">Ter91</strain>
    </source>
</reference>
<evidence type="ECO:0000313" key="4">
    <source>
        <dbReference type="Proteomes" id="UP000074561"/>
    </source>
</evidence>
<evidence type="ECO:0000259" key="2">
    <source>
        <dbReference type="Pfam" id="PF23572"/>
    </source>
</evidence>
<dbReference type="PANTHER" id="PTHR31901">
    <property type="entry name" value="GH3 DOMAIN-CONTAINING PROTEIN"/>
    <property type="match status" value="1"/>
</dbReference>
<name>A0A127Q4I5_9BURK</name>
<dbReference type="Proteomes" id="UP000074561">
    <property type="component" value="Chromosome"/>
</dbReference>
<dbReference type="Pfam" id="PF23571">
    <property type="entry name" value="GH3_M"/>
    <property type="match status" value="1"/>
</dbReference>
<accession>A0A127Q4I5</accession>
<gene>
    <name evidence="3" type="ORF">CPter91_2639</name>
</gene>
<dbReference type="InterPro" id="IPR055378">
    <property type="entry name" value="GH3_C"/>
</dbReference>
<dbReference type="PANTHER" id="PTHR31901:SF9">
    <property type="entry name" value="GH3 DOMAIN-CONTAINING PROTEIN"/>
    <property type="match status" value="1"/>
</dbReference>
<feature type="domain" description="GH3 C-terminal" evidence="2">
    <location>
        <begin position="377"/>
        <end position="471"/>
    </location>
</feature>